<proteinExistence type="predicted"/>
<feature type="non-terminal residue" evidence="2">
    <location>
        <position position="421"/>
    </location>
</feature>
<dbReference type="EMBL" id="CAJVPY010034077">
    <property type="protein sequence ID" value="CAG8799623.1"/>
    <property type="molecule type" value="Genomic_DNA"/>
</dbReference>
<feature type="region of interest" description="Disordered" evidence="1">
    <location>
        <begin position="344"/>
        <end position="421"/>
    </location>
</feature>
<feature type="non-terminal residue" evidence="2">
    <location>
        <position position="1"/>
    </location>
</feature>
<protein>
    <submittedName>
        <fullName evidence="2">23933_t:CDS:1</fullName>
    </submittedName>
</protein>
<evidence type="ECO:0000313" key="3">
    <source>
        <dbReference type="Proteomes" id="UP000789405"/>
    </source>
</evidence>
<comment type="caution">
    <text evidence="2">The sequence shown here is derived from an EMBL/GenBank/DDBJ whole genome shotgun (WGS) entry which is preliminary data.</text>
</comment>
<dbReference type="OrthoDB" id="2423521at2759"/>
<keyword evidence="3" id="KW-1185">Reference proteome</keyword>
<organism evidence="2 3">
    <name type="scientific">Dentiscutata erythropus</name>
    <dbReference type="NCBI Taxonomy" id="1348616"/>
    <lineage>
        <taxon>Eukaryota</taxon>
        <taxon>Fungi</taxon>
        <taxon>Fungi incertae sedis</taxon>
        <taxon>Mucoromycota</taxon>
        <taxon>Glomeromycotina</taxon>
        <taxon>Glomeromycetes</taxon>
        <taxon>Diversisporales</taxon>
        <taxon>Gigasporaceae</taxon>
        <taxon>Dentiscutata</taxon>
    </lineage>
</organism>
<evidence type="ECO:0000313" key="2">
    <source>
        <dbReference type="EMBL" id="CAG8799623.1"/>
    </source>
</evidence>
<feature type="compositionally biased region" description="Polar residues" evidence="1">
    <location>
        <begin position="384"/>
        <end position="405"/>
    </location>
</feature>
<sequence length="421" mass="48204">DNDGKVYRDDIGDGDNFIERTEENQPTTRRSWVSIAVPTLAYWNILDLTEDTQIKSLFSTDDWEEINESFKKDVKLDESDIPNVVEYFFDEVEKITKKDDEYIINAIDDLTPEMIEKNRKVKFSDEEKEIFNGLRRAVITYAENLKDLEVPMSEADFDNSFPNMLTKRFLNKRDLKMDVGEIACWASARRRNEGRSIVLRARIGQKCDFRGTLKNSINNLEAIIGLRSADLSVAMRDVLYNFFKTNPNASGNDLHSTYVLGIQSWGWIHETYGMDCKATNVERLGRLSQKKMPNTLKTLAILEGFYATMSDIKSTLKIICDHTNGVSLSDSRLHRERKRKIPVYSEQSGLFGTPSSSPIKKGKRENYHNIEKQNRKVTNDLKSSEYSTPLPNKSCSNGENAQIKDSSTHHEADQSMTSTDL</sequence>
<dbReference type="Proteomes" id="UP000789405">
    <property type="component" value="Unassembled WGS sequence"/>
</dbReference>
<name>A0A9N9JWS1_9GLOM</name>
<accession>A0A9N9JWS1</accession>
<reference evidence="2" key="1">
    <citation type="submission" date="2021-06" db="EMBL/GenBank/DDBJ databases">
        <authorList>
            <person name="Kallberg Y."/>
            <person name="Tangrot J."/>
            <person name="Rosling A."/>
        </authorList>
    </citation>
    <scope>NUCLEOTIDE SEQUENCE</scope>
    <source>
        <strain evidence="2">MA453B</strain>
    </source>
</reference>
<feature type="compositionally biased region" description="Basic and acidic residues" evidence="1">
    <location>
        <begin position="364"/>
        <end position="383"/>
    </location>
</feature>
<feature type="compositionally biased region" description="Polar residues" evidence="1">
    <location>
        <begin position="345"/>
        <end position="358"/>
    </location>
</feature>
<dbReference type="AlphaFoldDB" id="A0A9N9JWS1"/>
<evidence type="ECO:0000256" key="1">
    <source>
        <dbReference type="SAM" id="MobiDB-lite"/>
    </source>
</evidence>
<gene>
    <name evidence="2" type="ORF">DERYTH_LOCUS23097</name>
</gene>